<accession>A0A2P2K9P7</accession>
<evidence type="ECO:0000256" key="1">
    <source>
        <dbReference type="SAM" id="Phobius"/>
    </source>
</evidence>
<name>A0A2P2K9P7_RHIMU</name>
<evidence type="ECO:0000313" key="2">
    <source>
        <dbReference type="EMBL" id="MBX02458.1"/>
    </source>
</evidence>
<organism evidence="2">
    <name type="scientific">Rhizophora mucronata</name>
    <name type="common">Asiatic mangrove</name>
    <dbReference type="NCBI Taxonomy" id="61149"/>
    <lineage>
        <taxon>Eukaryota</taxon>
        <taxon>Viridiplantae</taxon>
        <taxon>Streptophyta</taxon>
        <taxon>Embryophyta</taxon>
        <taxon>Tracheophyta</taxon>
        <taxon>Spermatophyta</taxon>
        <taxon>Magnoliopsida</taxon>
        <taxon>eudicotyledons</taxon>
        <taxon>Gunneridae</taxon>
        <taxon>Pentapetalae</taxon>
        <taxon>rosids</taxon>
        <taxon>fabids</taxon>
        <taxon>Malpighiales</taxon>
        <taxon>Rhizophoraceae</taxon>
        <taxon>Rhizophora</taxon>
    </lineage>
</organism>
<dbReference type="AlphaFoldDB" id="A0A2P2K9P7"/>
<sequence length="49" mass="5789">MLEKVISYLLQFIWVEIVCSNITSFNLIHVVALKRNIKISIRCAFFIFN</sequence>
<keyword evidence="1" id="KW-0812">Transmembrane</keyword>
<keyword evidence="1" id="KW-0472">Membrane</keyword>
<protein>
    <submittedName>
        <fullName evidence="2">Uncharacterized protein</fullName>
    </submittedName>
</protein>
<reference evidence="2" key="1">
    <citation type="submission" date="2018-02" db="EMBL/GenBank/DDBJ databases">
        <title>Rhizophora mucronata_Transcriptome.</title>
        <authorList>
            <person name="Meera S.P."/>
            <person name="Sreeshan A."/>
            <person name="Augustine A."/>
        </authorList>
    </citation>
    <scope>NUCLEOTIDE SEQUENCE</scope>
    <source>
        <tissue evidence="2">Leaf</tissue>
    </source>
</reference>
<feature type="transmembrane region" description="Helical" evidence="1">
    <location>
        <begin position="12"/>
        <end position="32"/>
    </location>
</feature>
<dbReference type="EMBL" id="GGEC01021974">
    <property type="protein sequence ID" value="MBX02458.1"/>
    <property type="molecule type" value="Transcribed_RNA"/>
</dbReference>
<keyword evidence="1" id="KW-1133">Transmembrane helix</keyword>
<proteinExistence type="predicted"/>